<feature type="chain" id="PRO_5045677815" evidence="1">
    <location>
        <begin position="23"/>
        <end position="145"/>
    </location>
</feature>
<accession>A0ABQ5U4U7</accession>
<sequence length="145" mass="15865">MHHSCFFLTLGLVVLGAIPFSAAEEVRVTVTTEDCAHISRHVARDDVTYQAGRDVSGRPVVPADLDGPQVQFPETVIIDLSLPLADLFEGGNPPVRALRNADVELGRIDYHMQTGRITFNGQVLADPALNAIAAECRKRYDLLEK</sequence>
<keyword evidence="3" id="KW-1185">Reference proteome</keyword>
<evidence type="ECO:0000313" key="3">
    <source>
        <dbReference type="Proteomes" id="UP001161409"/>
    </source>
</evidence>
<protein>
    <submittedName>
        <fullName evidence="2">Uncharacterized protein</fullName>
    </submittedName>
</protein>
<evidence type="ECO:0000256" key="1">
    <source>
        <dbReference type="SAM" id="SignalP"/>
    </source>
</evidence>
<dbReference type="EMBL" id="BSNF01000008">
    <property type="protein sequence ID" value="GLQ07185.1"/>
    <property type="molecule type" value="Genomic_DNA"/>
</dbReference>
<keyword evidence="1" id="KW-0732">Signal</keyword>
<reference evidence="2" key="1">
    <citation type="journal article" date="2014" name="Int. J. Syst. Evol. Microbiol.">
        <title>Complete genome of a new Firmicutes species belonging to the dominant human colonic microbiota ('Ruminococcus bicirculans') reveals two chromosomes and a selective capacity to utilize plant glucans.</title>
        <authorList>
            <consortium name="NISC Comparative Sequencing Program"/>
            <person name="Wegmann U."/>
            <person name="Louis P."/>
            <person name="Goesmann A."/>
            <person name="Henrissat B."/>
            <person name="Duncan S.H."/>
            <person name="Flint H.J."/>
        </authorList>
    </citation>
    <scope>NUCLEOTIDE SEQUENCE</scope>
    <source>
        <strain evidence="2">NBRC 103408</strain>
    </source>
</reference>
<reference evidence="2" key="2">
    <citation type="submission" date="2023-01" db="EMBL/GenBank/DDBJ databases">
        <title>Draft genome sequence of Sneathiella chinensis strain NBRC 103408.</title>
        <authorList>
            <person name="Sun Q."/>
            <person name="Mori K."/>
        </authorList>
    </citation>
    <scope>NUCLEOTIDE SEQUENCE</scope>
    <source>
        <strain evidence="2">NBRC 103408</strain>
    </source>
</reference>
<name>A0ABQ5U4U7_9PROT</name>
<feature type="signal peptide" evidence="1">
    <location>
        <begin position="1"/>
        <end position="22"/>
    </location>
</feature>
<dbReference type="Proteomes" id="UP001161409">
    <property type="component" value="Unassembled WGS sequence"/>
</dbReference>
<dbReference type="RefSeq" id="WP_169561248.1">
    <property type="nucleotide sequence ID" value="NZ_BSNF01000008.1"/>
</dbReference>
<evidence type="ECO:0000313" key="2">
    <source>
        <dbReference type="EMBL" id="GLQ07185.1"/>
    </source>
</evidence>
<organism evidence="2 3">
    <name type="scientific">Sneathiella chinensis</name>
    <dbReference type="NCBI Taxonomy" id="349750"/>
    <lineage>
        <taxon>Bacteria</taxon>
        <taxon>Pseudomonadati</taxon>
        <taxon>Pseudomonadota</taxon>
        <taxon>Alphaproteobacteria</taxon>
        <taxon>Sneathiellales</taxon>
        <taxon>Sneathiellaceae</taxon>
        <taxon>Sneathiella</taxon>
    </lineage>
</organism>
<proteinExistence type="predicted"/>
<gene>
    <name evidence="2" type="ORF">GCM10007924_24060</name>
</gene>
<comment type="caution">
    <text evidence="2">The sequence shown here is derived from an EMBL/GenBank/DDBJ whole genome shotgun (WGS) entry which is preliminary data.</text>
</comment>